<dbReference type="OrthoDB" id="9804511at2"/>
<dbReference type="GO" id="GO:0030246">
    <property type="term" value="F:carbohydrate binding"/>
    <property type="evidence" value="ECO:0007669"/>
    <property type="project" value="InterPro"/>
</dbReference>
<comment type="cofactor">
    <cofactor evidence="1">
        <name>Ca(2+)</name>
        <dbReference type="ChEBI" id="CHEBI:29108"/>
    </cofactor>
</comment>
<dbReference type="InterPro" id="IPR014718">
    <property type="entry name" value="GH-type_carb-bd"/>
</dbReference>
<dbReference type="FunFam" id="1.20.1050.60:FF:000001">
    <property type="entry name" value="Putative alpha-1,2-mannosidase"/>
    <property type="match status" value="1"/>
</dbReference>
<name>A0A1I5YCB0_9BACT</name>
<dbReference type="PANTHER" id="PTHR12143:SF43">
    <property type="entry name" value="PUTATIVE-RELATED"/>
    <property type="match status" value="1"/>
</dbReference>
<dbReference type="InterPro" id="IPR008928">
    <property type="entry name" value="6-hairpin_glycosidase_sf"/>
</dbReference>
<dbReference type="Gene3D" id="3.30.2080.10">
    <property type="entry name" value="GH92 mannosidase domain"/>
    <property type="match status" value="1"/>
</dbReference>
<keyword evidence="3" id="KW-0106">Calcium</keyword>
<evidence type="ECO:0000256" key="1">
    <source>
        <dbReference type="ARBA" id="ARBA00001913"/>
    </source>
</evidence>
<organism evidence="6 7">
    <name type="scientific">Parafilimonas terrae</name>
    <dbReference type="NCBI Taxonomy" id="1465490"/>
    <lineage>
        <taxon>Bacteria</taxon>
        <taxon>Pseudomonadati</taxon>
        <taxon>Bacteroidota</taxon>
        <taxon>Chitinophagia</taxon>
        <taxon>Chitinophagales</taxon>
        <taxon>Chitinophagaceae</taxon>
        <taxon>Parafilimonas</taxon>
    </lineage>
</organism>
<dbReference type="GO" id="GO:0006516">
    <property type="term" value="P:glycoprotein catabolic process"/>
    <property type="evidence" value="ECO:0007669"/>
    <property type="project" value="TreeGrafter"/>
</dbReference>
<dbReference type="Proteomes" id="UP000199031">
    <property type="component" value="Unassembled WGS sequence"/>
</dbReference>
<dbReference type="Gene3D" id="1.20.1610.10">
    <property type="entry name" value="alpha-1,2-mannosidases domains"/>
    <property type="match status" value="1"/>
</dbReference>
<feature type="domain" description="Glycosyl hydrolase family 92 N-terminal" evidence="5">
    <location>
        <begin position="29"/>
        <end position="253"/>
    </location>
</feature>
<accession>A0A1I5YCB0</accession>
<dbReference type="FunFam" id="1.20.1610.10:FF:000001">
    <property type="entry name" value="Putative alpha-1,2-mannosidase"/>
    <property type="match status" value="1"/>
</dbReference>
<evidence type="ECO:0000259" key="5">
    <source>
        <dbReference type="Pfam" id="PF17678"/>
    </source>
</evidence>
<protein>
    <submittedName>
        <fullName evidence="6">Alpha-1,2-mannosidase, putative</fullName>
    </submittedName>
</protein>
<evidence type="ECO:0000259" key="4">
    <source>
        <dbReference type="Pfam" id="PF07971"/>
    </source>
</evidence>
<evidence type="ECO:0000256" key="2">
    <source>
        <dbReference type="ARBA" id="ARBA00011245"/>
    </source>
</evidence>
<dbReference type="Gene3D" id="1.20.1050.60">
    <property type="entry name" value="alpha-1,2-mannosidase"/>
    <property type="match status" value="1"/>
</dbReference>
<dbReference type="RefSeq" id="WP_090661034.1">
    <property type="nucleotide sequence ID" value="NZ_FOXQ01000011.1"/>
</dbReference>
<dbReference type="InterPro" id="IPR012939">
    <property type="entry name" value="Glyco_hydro_92"/>
</dbReference>
<dbReference type="InterPro" id="IPR005887">
    <property type="entry name" value="GH92_a_mannosidase_put"/>
</dbReference>
<dbReference type="FunFam" id="3.30.2080.10:FF:000001">
    <property type="entry name" value="Alpha-1,2-mannosidase subfamily"/>
    <property type="match status" value="1"/>
</dbReference>
<dbReference type="PANTHER" id="PTHR12143">
    <property type="entry name" value="PEPTIDE N-GLYCANASE PNGASE -RELATED"/>
    <property type="match status" value="1"/>
</dbReference>
<reference evidence="6 7" key="1">
    <citation type="submission" date="2016-10" db="EMBL/GenBank/DDBJ databases">
        <authorList>
            <person name="de Groot N.N."/>
        </authorList>
    </citation>
    <scope>NUCLEOTIDE SEQUENCE [LARGE SCALE GENOMIC DNA]</scope>
    <source>
        <strain evidence="6 7">DSM 28286</strain>
    </source>
</reference>
<gene>
    <name evidence="6" type="ORF">SAMN05444277_11186</name>
</gene>
<evidence type="ECO:0000256" key="3">
    <source>
        <dbReference type="ARBA" id="ARBA00022837"/>
    </source>
</evidence>
<dbReference type="InterPro" id="IPR050883">
    <property type="entry name" value="PNGase"/>
</dbReference>
<dbReference type="AlphaFoldDB" id="A0A1I5YCB0"/>
<dbReference type="Pfam" id="PF07971">
    <property type="entry name" value="Glyco_hydro_92"/>
    <property type="match status" value="1"/>
</dbReference>
<dbReference type="Pfam" id="PF17678">
    <property type="entry name" value="Glyco_hydro_92N"/>
    <property type="match status" value="1"/>
</dbReference>
<feature type="domain" description="Glycosyl hydrolase family 92" evidence="4">
    <location>
        <begin position="259"/>
        <end position="737"/>
    </location>
</feature>
<keyword evidence="7" id="KW-1185">Reference proteome</keyword>
<dbReference type="GO" id="GO:0000224">
    <property type="term" value="F:peptide-N4-(N-acetyl-beta-glucosaminyl)asparagine amidase activity"/>
    <property type="evidence" value="ECO:0007669"/>
    <property type="project" value="TreeGrafter"/>
</dbReference>
<sequence>MIAFIRIKFIAIFLFITCCLHAQKPLVEYVNTLQGTNSSWDLSYGNVYPTIALPFPMHSWSPQTGKNGDGWKYTYDATTIRGFQEVHQCSPWMGDYGVFALMPVTGKLLVNEDERASSFKHDNEVAKPSYYKVKFDNGITTEISPTERGAFMRFSFPKKDAFMVFDGYTKFSAIQIIPEEKKIIGYVTNGTFIPKEFKNFFVIQFDQPFVAYGTWKQEDGSITANNLFDSGQKRGAYIQFKKGAKVNVKIASSYISPEQAALTLQQELGQYKKLKEATAAANKTWNELLGRVKVEGGTEEEKATFYSCLFRANLFSHKFYEIKEDGSPYYFSPYDAKIHDGYMFTDNGFWDTFRAQFPLSNILHPTMEGRYMQSLLDAQQQYGFYPTWSNPGMSGVMVGNHAISLLTDAWIKGIKTFDPEKALEAYLHEATNKGFWGGSSGREGHQYWFQLGYIPYKEVGESGAKTLEYAYDDWCAYQLAKLTGNSFYENVFARQMFNYKNIFDTAVGFVRGRTKTGEWVPENFDPVEWGDPFTEGNPWQWTWSVFHDINGLIKLMGGEQKFNAKLDSLFTAPNVVKYGSYGHEIHEMKEMVLQDIGQYAHGNEPVQHAAYLYNYSGQPWKSQRQLREIMAKIYNAGPNGFPGDEDQGETSSWYVLSALGLYAVCPGTDQYVIGSPVFNKVTITLENGKQFIIEANNNSAKNVYIQSAKLNGVNYNHNWITYNDIINGGVLHFEMSDAPNTKRGIDDADKPYSVSVTLPGTSKASDR</sequence>
<evidence type="ECO:0000313" key="7">
    <source>
        <dbReference type="Proteomes" id="UP000199031"/>
    </source>
</evidence>
<evidence type="ECO:0000313" key="6">
    <source>
        <dbReference type="EMBL" id="SFQ41537.1"/>
    </source>
</evidence>
<dbReference type="STRING" id="1465490.SAMN05444277_11186"/>
<dbReference type="InterPro" id="IPR041371">
    <property type="entry name" value="GH92_N"/>
</dbReference>
<dbReference type="NCBIfam" id="TIGR01180">
    <property type="entry name" value="aman2_put"/>
    <property type="match status" value="1"/>
</dbReference>
<dbReference type="GO" id="GO:0005829">
    <property type="term" value="C:cytosol"/>
    <property type="evidence" value="ECO:0007669"/>
    <property type="project" value="TreeGrafter"/>
</dbReference>
<dbReference type="GO" id="GO:0005975">
    <property type="term" value="P:carbohydrate metabolic process"/>
    <property type="evidence" value="ECO:0007669"/>
    <property type="project" value="InterPro"/>
</dbReference>
<comment type="subunit">
    <text evidence="2">Monomer.</text>
</comment>
<proteinExistence type="predicted"/>
<dbReference type="EMBL" id="FOXQ01000011">
    <property type="protein sequence ID" value="SFQ41537.1"/>
    <property type="molecule type" value="Genomic_DNA"/>
</dbReference>
<dbReference type="Gene3D" id="2.70.98.10">
    <property type="match status" value="1"/>
</dbReference>
<dbReference type="SUPFAM" id="SSF48208">
    <property type="entry name" value="Six-hairpin glycosidases"/>
    <property type="match status" value="1"/>
</dbReference>